<dbReference type="Proteomes" id="UP001430647">
    <property type="component" value="Unassembled WGS sequence"/>
</dbReference>
<name>A0AAU8I291_9XANT</name>
<protein>
    <submittedName>
        <fullName evidence="4">SHOCT domain-containing protein</fullName>
    </submittedName>
</protein>
<dbReference type="EMBL" id="CP131914">
    <property type="protein sequence ID" value="XCI79528.1"/>
    <property type="molecule type" value="Genomic_DNA"/>
</dbReference>
<reference evidence="4" key="3">
    <citation type="submission" date="2023-08" db="EMBL/GenBank/DDBJ databases">
        <title>Complete genome sequence of Xanthomonas indica.</title>
        <authorList>
            <person name="Patil P.B."/>
            <person name="Rana R."/>
        </authorList>
    </citation>
    <scope>NUCLEOTIDE SEQUENCE</scope>
    <source>
        <strain evidence="4">PPL560</strain>
    </source>
</reference>
<feature type="signal peptide" evidence="1">
    <location>
        <begin position="1"/>
        <end position="20"/>
    </location>
</feature>
<evidence type="ECO:0000259" key="2">
    <source>
        <dbReference type="Pfam" id="PF09851"/>
    </source>
</evidence>
<organism evidence="4">
    <name type="scientific">Xanthomonas indica</name>
    <dbReference type="NCBI Taxonomy" id="2912242"/>
    <lineage>
        <taxon>Bacteria</taxon>
        <taxon>Pseudomonadati</taxon>
        <taxon>Pseudomonadota</taxon>
        <taxon>Gammaproteobacteria</taxon>
        <taxon>Lysobacterales</taxon>
        <taxon>Lysobacteraceae</taxon>
        <taxon>Xanthomonas</taxon>
    </lineage>
</organism>
<reference evidence="3" key="2">
    <citation type="submission" date="2022-01" db="EMBL/GenBank/DDBJ databases">
        <authorList>
            <person name="Rana R."/>
            <person name="Patil P.B."/>
        </authorList>
    </citation>
    <scope>NUCLEOTIDE SEQUENCE</scope>
    <source>
        <strain evidence="3">PPL560</strain>
    </source>
</reference>
<feature type="domain" description="SHOCT" evidence="2">
    <location>
        <begin position="141"/>
        <end position="167"/>
    </location>
</feature>
<dbReference type="EMBL" id="JAKJPQ010000011">
    <property type="protein sequence ID" value="MCI2262616.1"/>
    <property type="molecule type" value="Genomic_DNA"/>
</dbReference>
<reference evidence="3 5" key="1">
    <citation type="journal article" date="2022" name="Curr. Microbiol.">
        <title>Xanthomonas indica sp. nov., a Novel Member of Non-Pathogenic Xanthomonas Community from Healthy Rice Seeds.</title>
        <authorList>
            <person name="Rana R."/>
            <person name="Madhavan V.N."/>
            <person name="Saroha T."/>
            <person name="Bansal K."/>
            <person name="Kaur A."/>
            <person name="Sonti R.V."/>
            <person name="Patel H.K."/>
            <person name="Patil P.B."/>
        </authorList>
    </citation>
    <scope>NUCLEOTIDE SEQUENCE [LARGE SCALE GENOMIC DNA]</scope>
    <source>
        <strain evidence="3 5">PPL560</strain>
    </source>
</reference>
<feature type="chain" id="PRO_5043952911" evidence="1">
    <location>
        <begin position="21"/>
        <end position="169"/>
    </location>
</feature>
<keyword evidence="5" id="KW-1185">Reference proteome</keyword>
<evidence type="ECO:0000313" key="3">
    <source>
        <dbReference type="EMBL" id="MCI2262616.1"/>
    </source>
</evidence>
<evidence type="ECO:0000313" key="4">
    <source>
        <dbReference type="EMBL" id="XCI79528.1"/>
    </source>
</evidence>
<gene>
    <name evidence="3" type="ORF">L3V74_13835</name>
    <name evidence="4" type="ORF">Q7W82_14745</name>
</gene>
<dbReference type="InterPro" id="IPR018649">
    <property type="entry name" value="SHOCT"/>
</dbReference>
<dbReference type="Pfam" id="PF09851">
    <property type="entry name" value="SHOCT"/>
    <property type="match status" value="1"/>
</dbReference>
<dbReference type="RefSeq" id="WP_242160451.1">
    <property type="nucleotide sequence ID" value="NZ_CP131914.1"/>
</dbReference>
<evidence type="ECO:0000313" key="5">
    <source>
        <dbReference type="Proteomes" id="UP001430647"/>
    </source>
</evidence>
<proteinExistence type="predicted"/>
<sequence length="169" mass="18063">MKRILFVPMLWMALAGTAQAVEPEFAQVSPGVWMVTVKNHAGIFASAATTKRKALLAANAFAAAKNMQAVPVAMEAVDAGGPGQWPYVEYQFRLVPQGSDETVGLQPRADLQIEVNASAASPAATGDAPRALGAQPDLYTELLKLDDLRKKGLLTDAEFQVQKAKLLSR</sequence>
<accession>A0AAU8I291</accession>
<dbReference type="AlphaFoldDB" id="A0AAU8I291"/>
<evidence type="ECO:0000256" key="1">
    <source>
        <dbReference type="SAM" id="SignalP"/>
    </source>
</evidence>
<dbReference type="KEGG" id="xin:Q7W82_14745"/>
<keyword evidence="1" id="KW-0732">Signal</keyword>